<dbReference type="PANTHER" id="PTHR42947:SF1">
    <property type="entry name" value="COB--COM HETERODISULFIDE REDUCTASE SUBUNIT B 1"/>
    <property type="match status" value="1"/>
</dbReference>
<dbReference type="SUPFAM" id="SSF46548">
    <property type="entry name" value="alpha-helical ferredoxin"/>
    <property type="match status" value="1"/>
</dbReference>
<dbReference type="EMBL" id="VHLL01000003">
    <property type="protein sequence ID" value="MCT8337369.1"/>
    <property type="molecule type" value="Genomic_DNA"/>
</dbReference>
<evidence type="ECO:0000256" key="5">
    <source>
        <dbReference type="ARBA" id="ARBA00023004"/>
    </source>
</evidence>
<dbReference type="Gene3D" id="3.30.70.20">
    <property type="match status" value="1"/>
</dbReference>
<evidence type="ECO:0000313" key="8">
    <source>
        <dbReference type="EMBL" id="MCT8337369.1"/>
    </source>
</evidence>
<dbReference type="InterPro" id="IPR004017">
    <property type="entry name" value="Cys_rich_dom"/>
</dbReference>
<feature type="domain" description="4Fe-4S ferredoxin-type" evidence="7">
    <location>
        <begin position="88"/>
        <end position="116"/>
    </location>
</feature>
<dbReference type="AlphaFoldDB" id="A0A9E4ZKT1"/>
<evidence type="ECO:0000256" key="2">
    <source>
        <dbReference type="ARBA" id="ARBA00004808"/>
    </source>
</evidence>
<gene>
    <name evidence="8" type="ORF">FKB36_07640</name>
</gene>
<keyword evidence="4" id="KW-0560">Oxidoreductase</keyword>
<dbReference type="PANTHER" id="PTHR42947">
    <property type="entry name" value="COB--COM HETERODISULFIDE REDUCTASE SUBUNIT B 1"/>
    <property type="match status" value="1"/>
</dbReference>
<sequence length="492" mass="54139">MQQGRFGRSGMLDRAIPVPEMEMIRSAITDGVIRHLLDEEDPRLRNFRLCNACGSCTPYCPARINNPGANGDRGYLARKVTAALQAGGRPGVDLADCVQCYSCETICPRSVSVGGIINAVYETERLQPIFRRMLLDRGGLPPRAFLPLYVERGNLRKFVAKAIRYPYPVDGRAVDEVRRLLLHPIDASAFSAPGHSPLREPLARPDRVFHLNSCCAFNYPGADLSQKMILAALGIRYETSAMQTCCGGAPHYMGGAGFADRLLLTARNLSVIHDAFEPGARIAVTGICPTCSDSYATALDMLSRNANREVVNEELARIGREVTEPGAFTVANVLDLYPLYLDEIRRLVRRRLSGLRVGVHVSCHYRKMSGTFAVPPGLQALTVATGARITKSVMEHYCCGGVKNLFDRLQKGRPRELSRLNRLVYQDFMNNRLDVMVVDCPGCELVYDHMGVPVLHITELLALAMGADPRETVCVQGHLTALSPALERTGIL</sequence>
<evidence type="ECO:0000256" key="3">
    <source>
        <dbReference type="ARBA" id="ARBA00022485"/>
    </source>
</evidence>
<comment type="cofactor">
    <cofactor evidence="1">
        <name>[4Fe-4S] cluster</name>
        <dbReference type="ChEBI" id="CHEBI:49883"/>
    </cofactor>
</comment>
<dbReference type="Pfam" id="PF13187">
    <property type="entry name" value="Fer4_9"/>
    <property type="match status" value="1"/>
</dbReference>
<dbReference type="GO" id="GO:0051539">
    <property type="term" value="F:4 iron, 4 sulfur cluster binding"/>
    <property type="evidence" value="ECO:0007669"/>
    <property type="project" value="UniProtKB-KW"/>
</dbReference>
<evidence type="ECO:0000259" key="7">
    <source>
        <dbReference type="PROSITE" id="PS51379"/>
    </source>
</evidence>
<comment type="caution">
    <text evidence="8">The sequence shown here is derived from an EMBL/GenBank/DDBJ whole genome shotgun (WGS) entry which is preliminary data.</text>
</comment>
<feature type="domain" description="4Fe-4S ferredoxin-type" evidence="7">
    <location>
        <begin position="40"/>
        <end position="70"/>
    </location>
</feature>
<dbReference type="InterPro" id="IPR051278">
    <property type="entry name" value="HdrB/HdrD_reductase"/>
</dbReference>
<evidence type="ECO:0000256" key="4">
    <source>
        <dbReference type="ARBA" id="ARBA00023002"/>
    </source>
</evidence>
<evidence type="ECO:0000313" key="9">
    <source>
        <dbReference type="Proteomes" id="UP001065682"/>
    </source>
</evidence>
<name>A0A9E4ZKT1_9EURY</name>
<organism evidence="8 9">
    <name type="scientific">Methanoculleus formosensis</name>
    <dbReference type="NCBI Taxonomy" id="2590886"/>
    <lineage>
        <taxon>Archaea</taxon>
        <taxon>Methanobacteriati</taxon>
        <taxon>Methanobacteriota</taxon>
        <taxon>Stenosarchaea group</taxon>
        <taxon>Methanomicrobia</taxon>
        <taxon>Methanomicrobiales</taxon>
        <taxon>Methanomicrobiaceae</taxon>
        <taxon>Methanoculleus</taxon>
    </lineage>
</organism>
<dbReference type="InterPro" id="IPR017896">
    <property type="entry name" value="4Fe4S_Fe-S-bd"/>
</dbReference>
<evidence type="ECO:0000256" key="1">
    <source>
        <dbReference type="ARBA" id="ARBA00001966"/>
    </source>
</evidence>
<keyword evidence="3" id="KW-0004">4Fe-4S</keyword>
<keyword evidence="5" id="KW-0408">Iron</keyword>
<protein>
    <recommendedName>
        <fullName evidence="7">4Fe-4S ferredoxin-type domain-containing protein</fullName>
    </recommendedName>
</protein>
<dbReference type="Pfam" id="PF02754">
    <property type="entry name" value="CCG"/>
    <property type="match status" value="2"/>
</dbReference>
<evidence type="ECO:0000256" key="6">
    <source>
        <dbReference type="ARBA" id="ARBA00023014"/>
    </source>
</evidence>
<dbReference type="GO" id="GO:0016491">
    <property type="term" value="F:oxidoreductase activity"/>
    <property type="evidence" value="ECO:0007669"/>
    <property type="project" value="UniProtKB-KW"/>
</dbReference>
<keyword evidence="9" id="KW-1185">Reference proteome</keyword>
<dbReference type="PROSITE" id="PS51379">
    <property type="entry name" value="4FE4S_FER_2"/>
    <property type="match status" value="2"/>
</dbReference>
<keyword evidence="3" id="KW-0479">Metal-binding</keyword>
<reference evidence="8" key="1">
    <citation type="submission" date="2019-06" db="EMBL/GenBank/DDBJ databases">
        <title>Methanoculleus strain from Tamsui River, Taipei, Taiwan.</title>
        <authorList>
            <person name="You Y.-T."/>
            <person name="Chen S.-C."/>
            <person name="Lai S.-J."/>
            <person name="Lee Y.-C."/>
            <person name="Lai M.-C."/>
        </authorList>
    </citation>
    <scope>NUCLEOTIDE SEQUENCE</scope>
    <source>
        <strain evidence="8">Afa-1</strain>
    </source>
</reference>
<comment type="pathway">
    <text evidence="2">Cofactor metabolism; coenzyme M-coenzyme B heterodisulfide reduction; coenzyme B and coenzyme M from coenzyme M-coenzyme B heterodisulfide: step 1/1.</text>
</comment>
<dbReference type="InterPro" id="IPR017900">
    <property type="entry name" value="4Fe4S_Fe_S_CS"/>
</dbReference>
<accession>A0A9E4ZKT1</accession>
<dbReference type="PROSITE" id="PS00198">
    <property type="entry name" value="4FE4S_FER_1"/>
    <property type="match status" value="1"/>
</dbReference>
<dbReference type="Proteomes" id="UP001065682">
    <property type="component" value="Unassembled WGS sequence"/>
</dbReference>
<proteinExistence type="predicted"/>
<keyword evidence="6" id="KW-0411">Iron-sulfur</keyword>